<accession>A0A1S1RI68</accession>
<evidence type="ECO:0000313" key="2">
    <source>
        <dbReference type="EMBL" id="OHV45519.1"/>
    </source>
</evidence>
<gene>
    <name evidence="2" type="ORF">BBK14_30290</name>
</gene>
<name>A0A1S1RI68_9ACTN</name>
<dbReference type="RefSeq" id="WP_071059652.1">
    <property type="nucleotide sequence ID" value="NZ_JBFLUH010000262.1"/>
</dbReference>
<feature type="compositionally biased region" description="Basic and acidic residues" evidence="1">
    <location>
        <begin position="63"/>
        <end position="72"/>
    </location>
</feature>
<feature type="region of interest" description="Disordered" evidence="1">
    <location>
        <begin position="30"/>
        <end position="72"/>
    </location>
</feature>
<comment type="caution">
    <text evidence="2">The sequence shown here is derived from an EMBL/GenBank/DDBJ whole genome shotgun (WGS) entry which is preliminary data.</text>
</comment>
<dbReference type="Proteomes" id="UP000179769">
    <property type="component" value="Unassembled WGS sequence"/>
</dbReference>
<protein>
    <submittedName>
        <fullName evidence="2">Uncharacterized protein</fullName>
    </submittedName>
</protein>
<organism evidence="2 3">
    <name type="scientific">Parafrankia soli</name>
    <dbReference type="NCBI Taxonomy" id="2599596"/>
    <lineage>
        <taxon>Bacteria</taxon>
        <taxon>Bacillati</taxon>
        <taxon>Actinomycetota</taxon>
        <taxon>Actinomycetes</taxon>
        <taxon>Frankiales</taxon>
        <taxon>Frankiaceae</taxon>
        <taxon>Parafrankia</taxon>
    </lineage>
</organism>
<sequence>MTIFEALTTGLNDTDRNLTLDVIRQSFDDGQAAARQGRPHRNVEEITRRRRSAQSSRPTVVGDRTEAARCGA</sequence>
<dbReference type="EMBL" id="MAXA01000008">
    <property type="protein sequence ID" value="OHV45519.1"/>
    <property type="molecule type" value="Genomic_DNA"/>
</dbReference>
<keyword evidence="3" id="KW-1185">Reference proteome</keyword>
<proteinExistence type="predicted"/>
<reference evidence="3" key="1">
    <citation type="submission" date="2016-07" db="EMBL/GenBank/DDBJ databases">
        <title>Frankia sp. NRRL B-16219 Genome sequencing.</title>
        <authorList>
            <person name="Ghodhbane-Gtari F."/>
            <person name="Swanson E."/>
            <person name="Gueddou A."/>
            <person name="Louati M."/>
            <person name="Nouioui I."/>
            <person name="Hezbri K."/>
            <person name="Abebe-Akele F."/>
            <person name="Simpson S."/>
            <person name="Morris K."/>
            <person name="Thomas K."/>
            <person name="Gtari M."/>
            <person name="Tisa L.S."/>
        </authorList>
    </citation>
    <scope>NUCLEOTIDE SEQUENCE [LARGE SCALE GENOMIC DNA]</scope>
    <source>
        <strain evidence="3">NRRL B-16219</strain>
    </source>
</reference>
<evidence type="ECO:0000313" key="3">
    <source>
        <dbReference type="Proteomes" id="UP000179769"/>
    </source>
</evidence>
<evidence type="ECO:0000256" key="1">
    <source>
        <dbReference type="SAM" id="MobiDB-lite"/>
    </source>
</evidence>
<dbReference type="AlphaFoldDB" id="A0A1S1RI68"/>